<evidence type="ECO:0000313" key="5">
    <source>
        <dbReference type="Proteomes" id="UP000827724"/>
    </source>
</evidence>
<gene>
    <name evidence="4" type="ORF">Trco_008416</name>
</gene>
<dbReference type="Proteomes" id="UP000827724">
    <property type="component" value="Unassembled WGS sequence"/>
</dbReference>
<comment type="caution">
    <text evidence="4">The sequence shown here is derived from an EMBL/GenBank/DDBJ whole genome shotgun (WGS) entry which is preliminary data.</text>
</comment>
<dbReference type="Pfam" id="PF00857">
    <property type="entry name" value="Isochorismatase"/>
    <property type="match status" value="1"/>
</dbReference>
<dbReference type="InterPro" id="IPR050272">
    <property type="entry name" value="Isochorismatase-like_hydrls"/>
</dbReference>
<name>A0A9P8QE12_9HYPO</name>
<dbReference type="PANTHER" id="PTHR43540">
    <property type="entry name" value="PEROXYUREIDOACRYLATE/UREIDOACRYLATE AMIDOHYDROLASE-RELATED"/>
    <property type="match status" value="1"/>
</dbReference>
<protein>
    <recommendedName>
        <fullName evidence="3">Isochorismatase-like domain-containing protein</fullName>
    </recommendedName>
</protein>
<keyword evidence="2" id="KW-0378">Hydrolase</keyword>
<evidence type="ECO:0000313" key="4">
    <source>
        <dbReference type="EMBL" id="KAH6603641.1"/>
    </source>
</evidence>
<evidence type="ECO:0000259" key="3">
    <source>
        <dbReference type="Pfam" id="PF00857"/>
    </source>
</evidence>
<dbReference type="OrthoDB" id="167809at2759"/>
<feature type="domain" description="Isochorismatase-like" evidence="3">
    <location>
        <begin position="5"/>
        <end position="156"/>
    </location>
</feature>
<accession>A0A9P8QE12</accession>
<evidence type="ECO:0000256" key="2">
    <source>
        <dbReference type="ARBA" id="ARBA00022801"/>
    </source>
</evidence>
<dbReference type="CDD" id="cd00431">
    <property type="entry name" value="cysteine_hydrolases"/>
    <property type="match status" value="1"/>
</dbReference>
<proteinExistence type="inferred from homology"/>
<dbReference type="GO" id="GO:0016787">
    <property type="term" value="F:hydrolase activity"/>
    <property type="evidence" value="ECO:0007669"/>
    <property type="project" value="UniProtKB-KW"/>
</dbReference>
<dbReference type="Gene3D" id="3.40.50.850">
    <property type="entry name" value="Isochorismatase-like"/>
    <property type="match status" value="1"/>
</dbReference>
<keyword evidence="5" id="KW-1185">Reference proteome</keyword>
<dbReference type="PANTHER" id="PTHR43540:SF16">
    <property type="entry name" value="ISOCHORISMATASE-LIKE DOMAIN-CONTAINING PROTEIN"/>
    <property type="match status" value="1"/>
</dbReference>
<dbReference type="InterPro" id="IPR036380">
    <property type="entry name" value="Isochorismatase-like_sf"/>
</dbReference>
<evidence type="ECO:0000256" key="1">
    <source>
        <dbReference type="ARBA" id="ARBA00006336"/>
    </source>
</evidence>
<organism evidence="4 5">
    <name type="scientific">Trichoderma cornu-damae</name>
    <dbReference type="NCBI Taxonomy" id="654480"/>
    <lineage>
        <taxon>Eukaryota</taxon>
        <taxon>Fungi</taxon>
        <taxon>Dikarya</taxon>
        <taxon>Ascomycota</taxon>
        <taxon>Pezizomycotina</taxon>
        <taxon>Sordariomycetes</taxon>
        <taxon>Hypocreomycetidae</taxon>
        <taxon>Hypocreales</taxon>
        <taxon>Hypocreaceae</taxon>
        <taxon>Trichoderma</taxon>
    </lineage>
</organism>
<dbReference type="EMBL" id="JAIWOZ010000007">
    <property type="protein sequence ID" value="KAH6603641.1"/>
    <property type="molecule type" value="Genomic_DNA"/>
</dbReference>
<sequence>MQVKTAVLLVDPLNEFLHPDGKIYPSLKDSLDATDTVKNLQKFVQIARSKKIPILYCQHQLFEEGVYNGWNHMSGSQLQIQKSKAFTLGSFGAEIHQGLEPDRSNGDAIISRHWNSSSFANTDLDYQLRQRDVTHVVCAGMVANTCLEATARYAVES</sequence>
<comment type="similarity">
    <text evidence="1">Belongs to the isochorismatase family.</text>
</comment>
<dbReference type="AlphaFoldDB" id="A0A9P8QE12"/>
<reference evidence="4" key="1">
    <citation type="submission" date="2021-08" db="EMBL/GenBank/DDBJ databases">
        <title>Chromosome-Level Trichoderma cornu-damae using Hi-C Data.</title>
        <authorList>
            <person name="Kim C.S."/>
        </authorList>
    </citation>
    <scope>NUCLEOTIDE SEQUENCE</scope>
    <source>
        <strain evidence="4">KA19-0412C</strain>
    </source>
</reference>
<dbReference type="InterPro" id="IPR000868">
    <property type="entry name" value="Isochorismatase-like_dom"/>
</dbReference>
<dbReference type="SUPFAM" id="SSF52499">
    <property type="entry name" value="Isochorismatase-like hydrolases"/>
    <property type="match status" value="1"/>
</dbReference>